<reference evidence="3" key="1">
    <citation type="journal article" date="2019" name="Int. J. Syst. Evol. Microbiol.">
        <title>The Global Catalogue of Microorganisms (GCM) 10K type strain sequencing project: providing services to taxonomists for standard genome sequencing and annotation.</title>
        <authorList>
            <consortium name="The Broad Institute Genomics Platform"/>
            <consortium name="The Broad Institute Genome Sequencing Center for Infectious Disease"/>
            <person name="Wu L."/>
            <person name="Ma J."/>
        </authorList>
    </citation>
    <scope>NUCLEOTIDE SEQUENCE [LARGE SCALE GENOMIC DNA]</scope>
    <source>
        <strain evidence="3">JCM 17933</strain>
    </source>
</reference>
<evidence type="ECO:0000259" key="1">
    <source>
        <dbReference type="Pfam" id="PF22552"/>
    </source>
</evidence>
<protein>
    <recommendedName>
        <fullName evidence="1">TY-Chap N-terminal domain-containing protein</fullName>
    </recommendedName>
</protein>
<dbReference type="Proteomes" id="UP001500503">
    <property type="component" value="Unassembled WGS sequence"/>
</dbReference>
<gene>
    <name evidence="2" type="ORF">GCM10023191_062960</name>
</gene>
<dbReference type="EMBL" id="BAABHF010000039">
    <property type="protein sequence ID" value="GAA4506194.1"/>
    <property type="molecule type" value="Genomic_DNA"/>
</dbReference>
<feature type="domain" description="TY-Chap N-terminal" evidence="1">
    <location>
        <begin position="177"/>
        <end position="300"/>
    </location>
</feature>
<keyword evidence="3" id="KW-1185">Reference proteome</keyword>
<evidence type="ECO:0000313" key="2">
    <source>
        <dbReference type="EMBL" id="GAA4506194.1"/>
    </source>
</evidence>
<comment type="caution">
    <text evidence="2">The sequence shown here is derived from an EMBL/GenBank/DDBJ whole genome shotgun (WGS) entry which is preliminary data.</text>
</comment>
<accession>A0ABP8QP18</accession>
<dbReference type="InterPro" id="IPR054344">
    <property type="entry name" value="TY-Chap_N"/>
</dbReference>
<evidence type="ECO:0000313" key="3">
    <source>
        <dbReference type="Proteomes" id="UP001500503"/>
    </source>
</evidence>
<sequence length="325" mass="35851">MNAATDDSAGEQAGPGSVWDILASPYPDSGATSLVTKYLDGGDADGARWRLGDPETGAYVVLSKFMERYVVAEVFDARGLSGDQEERLKALGWALESIGTSPITPTWTIGWRWYESDEEFLAGRAESVVGALRDVLAVPEERVRCWAWGDDGPITAPYRLRHRDERPSSRGAAEQCTDWDDLRRRLDWVLQTLPTDAAVLITCPTRGTTTVQFMTHPYNGTIATGALDPALDPACPPEPDGELTERERRMFEIGWRVRQHYPDVAEWTLGEPAVWADIGPLATQAVGALRALGCESPAELRFRTFRNGSDKDPDYLGPELGLRPE</sequence>
<name>A0ABP8QP18_9ACTN</name>
<feature type="domain" description="TY-Chap N-terminal" evidence="1">
    <location>
        <begin position="53"/>
        <end position="140"/>
    </location>
</feature>
<dbReference type="RefSeq" id="WP_345470017.1">
    <property type="nucleotide sequence ID" value="NZ_BAABHF010000039.1"/>
</dbReference>
<proteinExistence type="predicted"/>
<dbReference type="Pfam" id="PF22552">
    <property type="entry name" value="TY-Chap3"/>
    <property type="match status" value="2"/>
</dbReference>
<organism evidence="2 3">
    <name type="scientific">Actinoallomurus oryzae</name>
    <dbReference type="NCBI Taxonomy" id="502180"/>
    <lineage>
        <taxon>Bacteria</taxon>
        <taxon>Bacillati</taxon>
        <taxon>Actinomycetota</taxon>
        <taxon>Actinomycetes</taxon>
        <taxon>Streptosporangiales</taxon>
        <taxon>Thermomonosporaceae</taxon>
        <taxon>Actinoallomurus</taxon>
    </lineage>
</organism>